<evidence type="ECO:0000313" key="2">
    <source>
        <dbReference type="EMBL" id="KHJ54354.1"/>
    </source>
</evidence>
<dbReference type="NCBIfam" id="NF033510">
    <property type="entry name" value="Ca_tandemer"/>
    <property type="match status" value="3"/>
</dbReference>
<feature type="compositionally biased region" description="Low complexity" evidence="1">
    <location>
        <begin position="207"/>
        <end position="229"/>
    </location>
</feature>
<name>A0A0B1Q1T1_9HYPH</name>
<organism evidence="2 3">
    <name type="scientific">Aureimonas altamirensis</name>
    <dbReference type="NCBI Taxonomy" id="370622"/>
    <lineage>
        <taxon>Bacteria</taxon>
        <taxon>Pseudomonadati</taxon>
        <taxon>Pseudomonadota</taxon>
        <taxon>Alphaproteobacteria</taxon>
        <taxon>Hyphomicrobiales</taxon>
        <taxon>Aurantimonadaceae</taxon>
        <taxon>Aureimonas</taxon>
    </lineage>
</organism>
<gene>
    <name evidence="2" type="ORF">LA66_12915</name>
</gene>
<feature type="region of interest" description="Disordered" evidence="1">
    <location>
        <begin position="207"/>
        <end position="231"/>
    </location>
</feature>
<feature type="region of interest" description="Disordered" evidence="1">
    <location>
        <begin position="90"/>
        <end position="111"/>
    </location>
</feature>
<dbReference type="RefSeq" id="WP_039193752.1">
    <property type="nucleotide sequence ID" value="NZ_JRFJ01000003.1"/>
</dbReference>
<comment type="caution">
    <text evidence="2">The sequence shown here is derived from an EMBL/GenBank/DDBJ whole genome shotgun (WGS) entry which is preliminary data.</text>
</comment>
<sequence length="522" mass="52865">MAQAAPTYILSDGVSQRVIQPGQRATVQAVAGRRYKLMRMDAAGAKPVADVIAVAEGGTDDGHLHLMTGDHTEIVIRDFFKAPDTRIDIPRPEGDTLTIDKSTSPLSRGADGSDLIGMAGTRSGLGPLAQEFAGHFDVLSADRFATALAWSGALEGAAPAAPATFGAILGSAAGSAGTAAAFGSSGLSVGAGALAGVGAVIAGVAGASGSSSSSSTSTDSNTNTTTTTDPLAPLISIEPISDDYRINDTDYKAIVGDDDTAGAGLTVSGTTARVENGNILTVKWAGLEKQVAVVDGKWSVTFSPKEIPTTDGDYSISVHVKNAAGKEKTETHGLPIDRTASIEIDPITSDGVISAAELNGGITLTGSTDFEDGRSISITVGDTKKTVTATGGRWSAAFSKSELPTGSGGAVLLNGTDTAGNEAMLFANLSYDLTASISIGTIGGNDLLNATEINSGTIVVSGTSSSIEDGRKVTVTWGGVSREATIASNTWSVSFTGCAGRRSIQHHGCRHRQGGQSGFGKP</sequence>
<dbReference type="Proteomes" id="UP000030826">
    <property type="component" value="Unassembled WGS sequence"/>
</dbReference>
<dbReference type="Gene3D" id="2.60.40.10">
    <property type="entry name" value="Immunoglobulins"/>
    <property type="match status" value="3"/>
</dbReference>
<evidence type="ECO:0008006" key="4">
    <source>
        <dbReference type="Google" id="ProtNLM"/>
    </source>
</evidence>
<reference evidence="2 3" key="1">
    <citation type="submission" date="2014-09" db="EMBL/GenBank/DDBJ databases">
        <title>Isolation and characterization of Aurantimonas altamirensis ON-56566 from clinical sample following a dog bite.</title>
        <authorList>
            <person name="Eshaghi A."/>
            <person name="Li A."/>
            <person name="Shahinas D."/>
            <person name="Bahn P."/>
            <person name="Kus J.V."/>
            <person name="Patel S.N."/>
        </authorList>
    </citation>
    <scope>NUCLEOTIDE SEQUENCE [LARGE SCALE GENOMIC DNA]</scope>
    <source>
        <strain evidence="2 3">ON-56566</strain>
    </source>
</reference>
<proteinExistence type="predicted"/>
<dbReference type="EMBL" id="JRFJ01000003">
    <property type="protein sequence ID" value="KHJ54354.1"/>
    <property type="molecule type" value="Genomic_DNA"/>
</dbReference>
<dbReference type="STRING" id="370622.LA66_12915"/>
<evidence type="ECO:0000256" key="1">
    <source>
        <dbReference type="SAM" id="MobiDB-lite"/>
    </source>
</evidence>
<accession>A0A0B1Q1T1</accession>
<dbReference type="OrthoDB" id="7858035at2"/>
<dbReference type="AlphaFoldDB" id="A0A0B1Q1T1"/>
<dbReference type="InterPro" id="IPR013783">
    <property type="entry name" value="Ig-like_fold"/>
</dbReference>
<protein>
    <recommendedName>
        <fullName evidence="4">Bacterial Ig-like domain-containing protein</fullName>
    </recommendedName>
</protein>
<evidence type="ECO:0000313" key="3">
    <source>
        <dbReference type="Proteomes" id="UP000030826"/>
    </source>
</evidence>